<evidence type="ECO:0000256" key="1">
    <source>
        <dbReference type="SAM" id="MobiDB-lite"/>
    </source>
</evidence>
<evidence type="ECO:0000313" key="3">
    <source>
        <dbReference type="EMBL" id="ORX83703.1"/>
    </source>
</evidence>
<name>A0A1Y1XD98_9FUNG</name>
<feature type="compositionally biased region" description="Basic and acidic residues" evidence="1">
    <location>
        <begin position="78"/>
        <end position="92"/>
    </location>
</feature>
<dbReference type="AlphaFoldDB" id="A0A1Y1XD98"/>
<evidence type="ECO:0000313" key="4">
    <source>
        <dbReference type="Proteomes" id="UP000193944"/>
    </source>
</evidence>
<gene>
    <name evidence="3" type="ORF">BCR32DRAFT_277778</name>
</gene>
<accession>A0A1Y1XD98</accession>
<dbReference type="EMBL" id="MCFG01000067">
    <property type="protein sequence ID" value="ORX83703.1"/>
    <property type="molecule type" value="Genomic_DNA"/>
</dbReference>
<feature type="transmembrane region" description="Helical" evidence="2">
    <location>
        <begin position="21"/>
        <end position="41"/>
    </location>
</feature>
<keyword evidence="2" id="KW-0472">Membrane</keyword>
<reference evidence="3 4" key="2">
    <citation type="submission" date="2016-08" db="EMBL/GenBank/DDBJ databases">
        <title>Pervasive Adenine N6-methylation of Active Genes in Fungi.</title>
        <authorList>
            <consortium name="DOE Joint Genome Institute"/>
            <person name="Mondo S.J."/>
            <person name="Dannebaum R.O."/>
            <person name="Kuo R.C."/>
            <person name="Labutti K."/>
            <person name="Haridas S."/>
            <person name="Kuo A."/>
            <person name="Salamov A."/>
            <person name="Ahrendt S.R."/>
            <person name="Lipzen A."/>
            <person name="Sullivan W."/>
            <person name="Andreopoulos W.B."/>
            <person name="Clum A."/>
            <person name="Lindquist E."/>
            <person name="Daum C."/>
            <person name="Ramamoorthy G.K."/>
            <person name="Gryganskyi A."/>
            <person name="Culley D."/>
            <person name="Magnuson J.K."/>
            <person name="James T.Y."/>
            <person name="O'Malley M.A."/>
            <person name="Stajich J.E."/>
            <person name="Spatafora J.W."/>
            <person name="Visel A."/>
            <person name="Grigoriev I.V."/>
        </authorList>
    </citation>
    <scope>NUCLEOTIDE SEQUENCE [LARGE SCALE GENOMIC DNA]</scope>
    <source>
        <strain evidence="3 4">S4</strain>
    </source>
</reference>
<protein>
    <submittedName>
        <fullName evidence="3">Uncharacterized protein</fullName>
    </submittedName>
</protein>
<comment type="caution">
    <text evidence="3">The sequence shown here is derived from an EMBL/GenBank/DDBJ whole genome shotgun (WGS) entry which is preliminary data.</text>
</comment>
<keyword evidence="4" id="KW-1185">Reference proteome</keyword>
<feature type="compositionally biased region" description="Polar residues" evidence="1">
    <location>
        <begin position="57"/>
        <end position="69"/>
    </location>
</feature>
<proteinExistence type="predicted"/>
<feature type="region of interest" description="Disordered" evidence="1">
    <location>
        <begin position="57"/>
        <end position="92"/>
    </location>
</feature>
<dbReference type="Proteomes" id="UP000193944">
    <property type="component" value="Unassembled WGS sequence"/>
</dbReference>
<keyword evidence="2" id="KW-1133">Transmembrane helix</keyword>
<sequence>MYHIFYVLSHECIRIKIRFHALTKFGIEVLSMFIYTLYLVFKTSNTKLNNESSLQVPYTNSNSGYQKGNHSIIEDNENDNKNNIDKDNEKDK</sequence>
<organism evidence="3 4">
    <name type="scientific">Anaeromyces robustus</name>
    <dbReference type="NCBI Taxonomy" id="1754192"/>
    <lineage>
        <taxon>Eukaryota</taxon>
        <taxon>Fungi</taxon>
        <taxon>Fungi incertae sedis</taxon>
        <taxon>Chytridiomycota</taxon>
        <taxon>Chytridiomycota incertae sedis</taxon>
        <taxon>Neocallimastigomycetes</taxon>
        <taxon>Neocallimastigales</taxon>
        <taxon>Neocallimastigaceae</taxon>
        <taxon>Anaeromyces</taxon>
    </lineage>
</organism>
<keyword evidence="2" id="KW-0812">Transmembrane</keyword>
<reference evidence="3 4" key="1">
    <citation type="submission" date="2016-08" db="EMBL/GenBank/DDBJ databases">
        <title>A Parts List for Fungal Cellulosomes Revealed by Comparative Genomics.</title>
        <authorList>
            <consortium name="DOE Joint Genome Institute"/>
            <person name="Haitjema C.H."/>
            <person name="Gilmore S.P."/>
            <person name="Henske J.K."/>
            <person name="Solomon K.V."/>
            <person name="De Groot R."/>
            <person name="Kuo A."/>
            <person name="Mondo S.J."/>
            <person name="Salamov A.A."/>
            <person name="Labutti K."/>
            <person name="Zhao Z."/>
            <person name="Chiniquy J."/>
            <person name="Barry K."/>
            <person name="Brewer H.M."/>
            <person name="Purvine S.O."/>
            <person name="Wright A.T."/>
            <person name="Boxma B."/>
            <person name="Van Alen T."/>
            <person name="Hackstein J.H."/>
            <person name="Baker S.E."/>
            <person name="Grigoriev I.V."/>
            <person name="O'Malley M.A."/>
        </authorList>
    </citation>
    <scope>NUCLEOTIDE SEQUENCE [LARGE SCALE GENOMIC DNA]</scope>
    <source>
        <strain evidence="3 4">S4</strain>
    </source>
</reference>
<evidence type="ECO:0000256" key="2">
    <source>
        <dbReference type="SAM" id="Phobius"/>
    </source>
</evidence>